<gene>
    <name evidence="3" type="ORF">CRM22_004586</name>
</gene>
<keyword evidence="2" id="KW-0472">Membrane</keyword>
<feature type="region of interest" description="Disordered" evidence="1">
    <location>
        <begin position="403"/>
        <end position="436"/>
    </location>
</feature>
<feature type="compositionally biased region" description="Polar residues" evidence="1">
    <location>
        <begin position="906"/>
        <end position="932"/>
    </location>
</feature>
<accession>A0A4S2LVF2</accession>
<feature type="compositionally biased region" description="Polar residues" evidence="1">
    <location>
        <begin position="277"/>
        <end position="294"/>
    </location>
</feature>
<feature type="compositionally biased region" description="Low complexity" evidence="1">
    <location>
        <begin position="421"/>
        <end position="436"/>
    </location>
</feature>
<evidence type="ECO:0000256" key="1">
    <source>
        <dbReference type="SAM" id="MobiDB-lite"/>
    </source>
</evidence>
<protein>
    <submittedName>
        <fullName evidence="3">Uncharacterized protein</fullName>
    </submittedName>
</protein>
<sequence>MASTSAHAYTPPPRPYTEKLLEQILSFNVTHGLVRSGCYKLSSINASNRQEFINVVLHFDVLSAIRKESQGEQWIYCIEQTLQPPLSEDLDSTQQLQDKEEPKLPSTAIIICCCIIAALLLLVLLLRCRSCIRRRRRNYRRNKGQKFWYCSDTTSSRNIDYKRVINGNGASITKLRTATIKPPNLFSWSEPLQSNEPAGQALLDATITHWNRSNAFRKAQVYADQVEEQKRQKVHEYTSAYVTSSPALCRSKPTETDTLRSHLAAGYLEYYKRQGKVQSETNSLTRSPTGSAKRNPTLREISRLTGGLRKPSPVDILACNDSTQSNRVTRSPAETSSTKPDSLTLSNASFSSQSVLCTGPRSRLLSLDSERVFATDEVGSTNAERRPLFSCGSFSELQWQSADNLQTKESPPGTLSDTQPSLRNTSASSAASTESNRAVVTLSIPPVTVATLDGEYSTVLDHETNSGARSFYPNLQATRRPTVCLFSAQKRRHRKGHQRRSHVRDLHLGLTHHQHGSPRSAATLTPVRSVEQSSNYGATLAGPLPQSHSAEAKIWSNMKDGENGRLPYSVSYFSTGSTLSPPQAGIDLPDVYLYPPSMSSIHSARGSMLVAQYRDVPSMYSEGFPTSHSYVSMRDDEFVSNGYENCYSAGMTSNGVHPAQKTQSTILSDNLGVEDTQTTALSYPRTSSSGLTTKEFVPQAFPKNSSFDFGPQTARDRIHRRLSPKELEPPLGLNTLKRALSLNLRPKSPKSLGAELQSIFDKHYEMTGIRMLTVGPTNPPRQSLDSHSGGSDFSIRNKLEKRRQSCSVALEDVNLRLTSGMKAAISALHLDCLCSDELVTKKSTPSVLSSIATATLPCMAPLRSHIPSVTTSAVFQRNLKGASSPMRRSSTIFPKDLSLLTKDKQSTGSTHVSNQQPSMRSIKSSTNLNEVK</sequence>
<feature type="compositionally biased region" description="Polar residues" evidence="1">
    <location>
        <begin position="403"/>
        <end position="420"/>
    </location>
</feature>
<evidence type="ECO:0000313" key="4">
    <source>
        <dbReference type="Proteomes" id="UP000308267"/>
    </source>
</evidence>
<dbReference type="Proteomes" id="UP000308267">
    <property type="component" value="Unassembled WGS sequence"/>
</dbReference>
<feature type="region of interest" description="Disordered" evidence="1">
    <location>
        <begin position="903"/>
        <end position="932"/>
    </location>
</feature>
<comment type="caution">
    <text evidence="3">The sequence shown here is derived from an EMBL/GenBank/DDBJ whole genome shotgun (WGS) entry which is preliminary data.</text>
</comment>
<evidence type="ECO:0000313" key="3">
    <source>
        <dbReference type="EMBL" id="TGZ67821.1"/>
    </source>
</evidence>
<feature type="region of interest" description="Disordered" evidence="1">
    <location>
        <begin position="321"/>
        <end position="345"/>
    </location>
</feature>
<keyword evidence="2" id="KW-1133">Transmembrane helix</keyword>
<reference evidence="3 4" key="1">
    <citation type="journal article" date="2019" name="BMC Genomics">
        <title>New insights from Opisthorchis felineus genome: update on genomics of the epidemiologically important liver flukes.</title>
        <authorList>
            <person name="Ershov N.I."/>
            <person name="Mordvinov V.A."/>
            <person name="Prokhortchouk E.B."/>
            <person name="Pakharukova M.Y."/>
            <person name="Gunbin K.V."/>
            <person name="Ustyantsev K."/>
            <person name="Genaev M.A."/>
            <person name="Blinov A.G."/>
            <person name="Mazur A."/>
            <person name="Boulygina E."/>
            <person name="Tsygankova S."/>
            <person name="Khrameeva E."/>
            <person name="Chekanov N."/>
            <person name="Fan G."/>
            <person name="Xiao A."/>
            <person name="Zhang H."/>
            <person name="Xu X."/>
            <person name="Yang H."/>
            <person name="Solovyev V."/>
            <person name="Lee S.M."/>
            <person name="Liu X."/>
            <person name="Afonnikov D.A."/>
            <person name="Skryabin K.G."/>
        </authorList>
    </citation>
    <scope>NUCLEOTIDE SEQUENCE [LARGE SCALE GENOMIC DNA]</scope>
    <source>
        <strain evidence="3">AK-0245</strain>
        <tissue evidence="3">Whole organism</tissue>
    </source>
</reference>
<dbReference type="AlphaFoldDB" id="A0A4S2LVF2"/>
<keyword evidence="4" id="KW-1185">Reference proteome</keyword>
<proteinExistence type="predicted"/>
<dbReference type="EMBL" id="SJOL01006398">
    <property type="protein sequence ID" value="TGZ67821.1"/>
    <property type="molecule type" value="Genomic_DNA"/>
</dbReference>
<evidence type="ECO:0000256" key="2">
    <source>
        <dbReference type="SAM" id="Phobius"/>
    </source>
</evidence>
<feature type="region of interest" description="Disordered" evidence="1">
    <location>
        <begin position="277"/>
        <end position="296"/>
    </location>
</feature>
<feature type="transmembrane region" description="Helical" evidence="2">
    <location>
        <begin position="108"/>
        <end position="128"/>
    </location>
</feature>
<name>A0A4S2LVF2_OPIFE</name>
<dbReference type="OrthoDB" id="6248998at2759"/>
<organism evidence="3 4">
    <name type="scientific">Opisthorchis felineus</name>
    <dbReference type="NCBI Taxonomy" id="147828"/>
    <lineage>
        <taxon>Eukaryota</taxon>
        <taxon>Metazoa</taxon>
        <taxon>Spiralia</taxon>
        <taxon>Lophotrochozoa</taxon>
        <taxon>Platyhelminthes</taxon>
        <taxon>Trematoda</taxon>
        <taxon>Digenea</taxon>
        <taxon>Opisthorchiida</taxon>
        <taxon>Opisthorchiata</taxon>
        <taxon>Opisthorchiidae</taxon>
        <taxon>Opisthorchis</taxon>
    </lineage>
</organism>
<keyword evidence="2" id="KW-0812">Transmembrane</keyword>